<dbReference type="InterPro" id="IPR032806">
    <property type="entry name" value="YbfD_N"/>
</dbReference>
<feature type="domain" description="H repeat-associated protein N-terminal" evidence="2">
    <location>
        <begin position="6"/>
        <end position="91"/>
    </location>
</feature>
<dbReference type="EMBL" id="CP119391">
    <property type="protein sequence ID" value="WNK19296.1"/>
    <property type="molecule type" value="Genomic_DNA"/>
</dbReference>
<protein>
    <submittedName>
        <fullName evidence="3">ISAs1 family transposase</fullName>
    </submittedName>
</protein>
<dbReference type="InterPro" id="IPR047647">
    <property type="entry name" value="ISAs1_transpos"/>
</dbReference>
<dbReference type="Pfam" id="PF01609">
    <property type="entry name" value="DDE_Tnp_1"/>
    <property type="match status" value="1"/>
</dbReference>
<evidence type="ECO:0000259" key="1">
    <source>
        <dbReference type="Pfam" id="PF01609"/>
    </source>
</evidence>
<dbReference type="Proteomes" id="UP001301869">
    <property type="component" value="Chromosome"/>
</dbReference>
<dbReference type="RefSeq" id="WP_311882482.1">
    <property type="nucleotide sequence ID" value="NZ_CP119391.1"/>
</dbReference>
<keyword evidence="5" id="KW-1185">Reference proteome</keyword>
<evidence type="ECO:0000313" key="4">
    <source>
        <dbReference type="EMBL" id="WNK21185.1"/>
    </source>
</evidence>
<proteinExistence type="predicted"/>
<dbReference type="EMBL" id="CP119391">
    <property type="protein sequence ID" value="WNK21185.1"/>
    <property type="molecule type" value="Genomic_DNA"/>
</dbReference>
<organism evidence="3 5">
    <name type="scientific">Halomonas piscis</name>
    <dbReference type="NCBI Taxonomy" id="3031727"/>
    <lineage>
        <taxon>Bacteria</taxon>
        <taxon>Pseudomonadati</taxon>
        <taxon>Pseudomonadota</taxon>
        <taxon>Gammaproteobacteria</taxon>
        <taxon>Oceanospirillales</taxon>
        <taxon>Halomonadaceae</taxon>
        <taxon>Halomonas</taxon>
    </lineage>
</organism>
<reference evidence="3 5" key="1">
    <citation type="submission" date="2023-03" db="EMBL/GenBank/DDBJ databases">
        <title>Halomonas sp. nov., isolated from Korean tranditional fermented seafood 'Jeotgal'.</title>
        <authorList>
            <person name="Kim B."/>
            <person name="Shin N.-R."/>
        </authorList>
    </citation>
    <scope>NUCLEOTIDE SEQUENCE [LARGE SCALE GENOMIC DNA]</scope>
    <source>
        <strain evidence="3 5">SG2L-4</strain>
    </source>
</reference>
<gene>
    <name evidence="4" type="ORF">P1P91_05795</name>
    <name evidence="3" type="ORF">P1P91_10540</name>
</gene>
<feature type="domain" description="Transposase IS4-like" evidence="1">
    <location>
        <begin position="99"/>
        <end position="327"/>
    </location>
</feature>
<dbReference type="InterPro" id="IPR051698">
    <property type="entry name" value="Transposase_11-like"/>
</dbReference>
<evidence type="ECO:0000313" key="5">
    <source>
        <dbReference type="Proteomes" id="UP001301869"/>
    </source>
</evidence>
<name>A0ABY9YXV9_9GAMM</name>
<accession>A0ABY9YXV9</accession>
<sequence length="363" mass="40609">MASVTSCFSDLPDPRGTNARHELDEILFIALCAVLCGAEDCSDMALFGQSKEAFLRRFLSLPHGIPSHDTFSRVFRHLDPAAFHDHFLSFMSRFAEQVEGVVAVDGKTLRRSYDRAAAKSPLHLVSVWAADQRLVLGQRAVDEKSNEITAVPELLKLLSLSGVTVTADAMHCQRALSQQITEEGGHYALAVKDNQRALLDDVQFMMETASAGEPHVDSGHGRVESRQATVITDIDWLQSAHQWPGLKAVGRITRRRELAEQATEETADYLLSDALSPDQLIEVTRQHWGIENRLHWVLDVTMQEDQNRSRRGHSAENLALLRRLALNVAKLEPSKGSMKGKRKQAGWNDDYLLALIRQFAQLR</sequence>
<dbReference type="PANTHER" id="PTHR30298:SF0">
    <property type="entry name" value="PROTEIN YBFL-RELATED"/>
    <property type="match status" value="1"/>
</dbReference>
<dbReference type="NCBIfam" id="NF033564">
    <property type="entry name" value="transpos_ISAs1"/>
    <property type="match status" value="1"/>
</dbReference>
<evidence type="ECO:0000259" key="2">
    <source>
        <dbReference type="Pfam" id="PF13808"/>
    </source>
</evidence>
<dbReference type="PANTHER" id="PTHR30298">
    <property type="entry name" value="H REPEAT-ASSOCIATED PREDICTED TRANSPOSASE"/>
    <property type="match status" value="1"/>
</dbReference>
<dbReference type="Pfam" id="PF13808">
    <property type="entry name" value="DDE_Tnp_1_assoc"/>
    <property type="match status" value="1"/>
</dbReference>
<dbReference type="InterPro" id="IPR002559">
    <property type="entry name" value="Transposase_11"/>
</dbReference>
<evidence type="ECO:0000313" key="3">
    <source>
        <dbReference type="EMBL" id="WNK19296.1"/>
    </source>
</evidence>